<keyword evidence="3 9" id="KW-0808">Transferase</keyword>
<comment type="subcellular location">
    <subcellularLocation>
        <location evidence="1">Membrane</location>
        <topology evidence="1">Multi-pass membrane protein</topology>
    </subcellularLocation>
</comment>
<comment type="caution">
    <text evidence="9">The sequence shown here is derived from an EMBL/GenBank/DDBJ whole genome shotgun (WGS) entry which is preliminary data.</text>
</comment>
<keyword evidence="6 7" id="KW-0472">Membrane</keyword>
<sequence length="560" mass="61673">MAADPPGPGLGLGPGRGQENFNLGIYYQQQYQAAFNAALAAGEVKPLVIPWSFVGSFFLPLVYLVIPHTNRPWLYRMRWAVAAAVVYLNVRLMQTTSAGNEAVAYTTGLVAVWGTIWALRLLIFTRPQWEAARVEWRPRLGGKGLAGGKKKATVMTPPDESVAAALPHHEYFWQPFPATAPLLTRLGWTADLLTASRGAGWNFAIPSIPHPPPPSKRLEGGEPVRLDLIPLTSRAGTARSPTYASFLRSRLVEFTLAYLTIDLLTTTIRRDPYFVLGPDYASQGYALPALYADILPCPGYTVPVLRNVAALAGIIAGLHLYYSVLQLAIVFPLRGVFGVRAELWQHPALFGGFVPSVLDRGLAGFWGGWWHQTFRAGFVAPASWVLRGHSHGHHHHAKVKGEGGKRDSKILQSVVELLLAFSLSGILHAAGSHTSVPRTTRPWTPVTFFLLQAVGIILQTAASALFSRRIQHTGRKIPQWLRRTTNLLLILLYLHLTAYNLIDDMSRAGIWLFEPVPVSPLRMMGLGQPGDAGVWWRWGGGEYGLRLYSGVSWWDGGVRL</sequence>
<dbReference type="AlphaFoldDB" id="A0AAN6SUG8"/>
<feature type="transmembrane region" description="Helical" evidence="7">
    <location>
        <begin position="102"/>
        <end position="123"/>
    </location>
</feature>
<dbReference type="PANTHER" id="PTHR31595">
    <property type="entry name" value="LONG-CHAIN-ALCOHOL O-FATTY-ACYLTRANSFERASE 3-RELATED"/>
    <property type="match status" value="1"/>
</dbReference>
<keyword evidence="5 7" id="KW-1133">Transmembrane helix</keyword>
<name>A0AAN6SUG8_9PEZI</name>
<feature type="transmembrane region" description="Helical" evidence="7">
    <location>
        <begin position="48"/>
        <end position="66"/>
    </location>
</feature>
<evidence type="ECO:0000256" key="5">
    <source>
        <dbReference type="ARBA" id="ARBA00022989"/>
    </source>
</evidence>
<accession>A0AAN6SUG8</accession>
<reference evidence="10" key="1">
    <citation type="journal article" date="2023" name="Mol. Phylogenet. Evol.">
        <title>Genome-scale phylogeny and comparative genomics of the fungal order Sordariales.</title>
        <authorList>
            <person name="Hensen N."/>
            <person name="Bonometti L."/>
            <person name="Westerberg I."/>
            <person name="Brannstrom I.O."/>
            <person name="Guillou S."/>
            <person name="Cros-Aarteil S."/>
            <person name="Calhoun S."/>
            <person name="Haridas S."/>
            <person name="Kuo A."/>
            <person name="Mondo S."/>
            <person name="Pangilinan J."/>
            <person name="Riley R."/>
            <person name="LaButti K."/>
            <person name="Andreopoulos B."/>
            <person name="Lipzen A."/>
            <person name="Chen C."/>
            <person name="Yan M."/>
            <person name="Daum C."/>
            <person name="Ng V."/>
            <person name="Clum A."/>
            <person name="Steindorff A."/>
            <person name="Ohm R.A."/>
            <person name="Martin F."/>
            <person name="Silar P."/>
            <person name="Natvig D.O."/>
            <person name="Lalanne C."/>
            <person name="Gautier V."/>
            <person name="Ament-Velasquez S.L."/>
            <person name="Kruys A."/>
            <person name="Hutchinson M.I."/>
            <person name="Powell A.J."/>
            <person name="Barry K."/>
            <person name="Miller A.N."/>
            <person name="Grigoriev I.V."/>
            <person name="Debuchy R."/>
            <person name="Gladieux P."/>
            <person name="Hiltunen Thoren M."/>
            <person name="Johannesson H."/>
        </authorList>
    </citation>
    <scope>NUCLEOTIDE SEQUENCE [LARGE SCALE GENOMIC DNA]</scope>
    <source>
        <strain evidence="10">CBS 284.82</strain>
    </source>
</reference>
<keyword evidence="10" id="KW-1185">Reference proteome</keyword>
<dbReference type="EMBL" id="MU854333">
    <property type="protein sequence ID" value="KAK4043012.1"/>
    <property type="molecule type" value="Genomic_DNA"/>
</dbReference>
<evidence type="ECO:0000313" key="9">
    <source>
        <dbReference type="EMBL" id="KAK4043012.1"/>
    </source>
</evidence>
<dbReference type="Proteomes" id="UP001303115">
    <property type="component" value="Unassembled WGS sequence"/>
</dbReference>
<evidence type="ECO:0000256" key="6">
    <source>
        <dbReference type="ARBA" id="ARBA00023136"/>
    </source>
</evidence>
<organism evidence="9 10">
    <name type="scientific">Parachaetomium inaequale</name>
    <dbReference type="NCBI Taxonomy" id="2588326"/>
    <lineage>
        <taxon>Eukaryota</taxon>
        <taxon>Fungi</taxon>
        <taxon>Dikarya</taxon>
        <taxon>Ascomycota</taxon>
        <taxon>Pezizomycotina</taxon>
        <taxon>Sordariomycetes</taxon>
        <taxon>Sordariomycetidae</taxon>
        <taxon>Sordariales</taxon>
        <taxon>Chaetomiaceae</taxon>
        <taxon>Parachaetomium</taxon>
    </lineage>
</organism>
<evidence type="ECO:0000256" key="2">
    <source>
        <dbReference type="ARBA" id="ARBA00007282"/>
    </source>
</evidence>
<dbReference type="GO" id="GO:0016020">
    <property type="term" value="C:membrane"/>
    <property type="evidence" value="ECO:0007669"/>
    <property type="project" value="UniProtKB-SubCell"/>
</dbReference>
<protein>
    <submittedName>
        <fullName evidence="9">Membrane bound O-acyl transferase family-domain-containing protein</fullName>
    </submittedName>
</protein>
<feature type="transmembrane region" description="Helical" evidence="7">
    <location>
        <begin position="73"/>
        <end position="90"/>
    </location>
</feature>
<dbReference type="Pfam" id="PF13813">
    <property type="entry name" value="MBOAT_2"/>
    <property type="match status" value="1"/>
</dbReference>
<evidence type="ECO:0000256" key="4">
    <source>
        <dbReference type="ARBA" id="ARBA00022692"/>
    </source>
</evidence>
<keyword evidence="4 7" id="KW-0812">Transmembrane</keyword>
<dbReference type="PANTHER" id="PTHR31595:SF67">
    <property type="entry name" value="WAX SYNTHASE DOMAIN-CONTAINING PROTEIN"/>
    <property type="match status" value="1"/>
</dbReference>
<evidence type="ECO:0000259" key="8">
    <source>
        <dbReference type="Pfam" id="PF13813"/>
    </source>
</evidence>
<feature type="transmembrane region" description="Helical" evidence="7">
    <location>
        <begin position="410"/>
        <end position="431"/>
    </location>
</feature>
<evidence type="ECO:0000313" key="10">
    <source>
        <dbReference type="Proteomes" id="UP001303115"/>
    </source>
</evidence>
<feature type="transmembrane region" description="Helical" evidence="7">
    <location>
        <begin position="443"/>
        <end position="466"/>
    </location>
</feature>
<evidence type="ECO:0000256" key="1">
    <source>
        <dbReference type="ARBA" id="ARBA00004141"/>
    </source>
</evidence>
<dbReference type="InterPro" id="IPR032805">
    <property type="entry name" value="Wax_synthase_dom"/>
</dbReference>
<dbReference type="GO" id="GO:0008374">
    <property type="term" value="F:O-acyltransferase activity"/>
    <property type="evidence" value="ECO:0007669"/>
    <property type="project" value="InterPro"/>
</dbReference>
<comment type="similarity">
    <text evidence="2">Belongs to the wax synthase family.</text>
</comment>
<dbReference type="InterPro" id="IPR044851">
    <property type="entry name" value="Wax_synthase"/>
</dbReference>
<dbReference type="GO" id="GO:0006629">
    <property type="term" value="P:lipid metabolic process"/>
    <property type="evidence" value="ECO:0007669"/>
    <property type="project" value="InterPro"/>
</dbReference>
<gene>
    <name evidence="9" type="ORF">C8A01DRAFT_13465</name>
</gene>
<evidence type="ECO:0000256" key="7">
    <source>
        <dbReference type="SAM" id="Phobius"/>
    </source>
</evidence>
<feature type="domain" description="Wax synthase" evidence="8">
    <location>
        <begin position="349"/>
        <end position="450"/>
    </location>
</feature>
<evidence type="ECO:0000256" key="3">
    <source>
        <dbReference type="ARBA" id="ARBA00022679"/>
    </source>
</evidence>
<proteinExistence type="inferred from homology"/>
<feature type="transmembrane region" description="Helical" evidence="7">
    <location>
        <begin position="486"/>
        <end position="502"/>
    </location>
</feature>